<keyword evidence="2" id="KW-1185">Reference proteome</keyword>
<evidence type="ECO:0000313" key="1">
    <source>
        <dbReference type="EMBL" id="WAQ81071.1"/>
    </source>
</evidence>
<accession>A0ABY7CA84</accession>
<gene>
    <name evidence="1" type="ORF">PtA15_1A409</name>
</gene>
<evidence type="ECO:0000313" key="2">
    <source>
        <dbReference type="Proteomes" id="UP001164743"/>
    </source>
</evidence>
<proteinExistence type="predicted"/>
<dbReference type="RefSeq" id="XP_053016626.1">
    <property type="nucleotide sequence ID" value="XM_053165434.1"/>
</dbReference>
<protein>
    <submittedName>
        <fullName evidence="1">Uncharacterized protein</fullName>
    </submittedName>
</protein>
<reference evidence="1" key="1">
    <citation type="submission" date="2022-10" db="EMBL/GenBank/DDBJ databases">
        <title>Puccinia triticina Genome sequencing and assembly.</title>
        <authorList>
            <person name="Li C."/>
        </authorList>
    </citation>
    <scope>NUCLEOTIDE SEQUENCE</scope>
    <source>
        <strain evidence="1">Pt15</strain>
    </source>
</reference>
<dbReference type="EMBL" id="CP110421">
    <property type="protein sequence ID" value="WAQ81071.1"/>
    <property type="molecule type" value="Genomic_DNA"/>
</dbReference>
<sequence length="196" mass="21991">MVGLLFVLAIKSFGKMSLVPLFEYSPLKTHIIWNKIWQTLPPSTFGALNGLAQVNSFPFSLCDERLAEPIFPSSLSRPSSRTSRSQAWTFGPFITKTLVSISIKEQYLDGNLIWLCQCGFLHAHKLATRSSTSVARAQPKPFLIQFLSAEYPPLDPFSIRPGCTRRRSFGQLVLKIKGRQIAKYFAEDLLSGLLSH</sequence>
<organism evidence="1 2">
    <name type="scientific">Puccinia triticina</name>
    <dbReference type="NCBI Taxonomy" id="208348"/>
    <lineage>
        <taxon>Eukaryota</taxon>
        <taxon>Fungi</taxon>
        <taxon>Dikarya</taxon>
        <taxon>Basidiomycota</taxon>
        <taxon>Pucciniomycotina</taxon>
        <taxon>Pucciniomycetes</taxon>
        <taxon>Pucciniales</taxon>
        <taxon>Pucciniaceae</taxon>
        <taxon>Puccinia</taxon>
    </lineage>
</organism>
<name>A0ABY7CA84_9BASI</name>
<dbReference type="Proteomes" id="UP001164743">
    <property type="component" value="Chromosome 1A"/>
</dbReference>
<dbReference type="GeneID" id="77806329"/>